<keyword evidence="2" id="KW-1185">Reference proteome</keyword>
<dbReference type="Proteomes" id="UP000789342">
    <property type="component" value="Unassembled WGS sequence"/>
</dbReference>
<accession>A0A9N8VLC0</accession>
<comment type="caution">
    <text evidence="1">The sequence shown here is derived from an EMBL/GenBank/DDBJ whole genome shotgun (WGS) entry which is preliminary data.</text>
</comment>
<name>A0A9N8VLC0_9GLOM</name>
<dbReference type="OrthoDB" id="4506138at2759"/>
<evidence type="ECO:0000313" key="1">
    <source>
        <dbReference type="EMBL" id="CAG8458962.1"/>
    </source>
</evidence>
<proteinExistence type="predicted"/>
<reference evidence="1" key="1">
    <citation type="submission" date="2021-06" db="EMBL/GenBank/DDBJ databases">
        <authorList>
            <person name="Kallberg Y."/>
            <person name="Tangrot J."/>
            <person name="Rosling A."/>
        </authorList>
    </citation>
    <scope>NUCLEOTIDE SEQUENCE</scope>
    <source>
        <strain evidence="1">CL551</strain>
    </source>
</reference>
<sequence>MEYVLAPLVGYLVVTASALTLLLIQITAEIVCTNRMTCQNGKCACPPGWILCNGVCTDTNVDPDNCGACRRKCDPALELTGCQKGICMCRFGPFELPQNLT</sequence>
<dbReference type="AlphaFoldDB" id="A0A9N8VLC0"/>
<dbReference type="EMBL" id="CAJVPV010000483">
    <property type="protein sequence ID" value="CAG8458962.1"/>
    <property type="molecule type" value="Genomic_DNA"/>
</dbReference>
<evidence type="ECO:0000313" key="2">
    <source>
        <dbReference type="Proteomes" id="UP000789342"/>
    </source>
</evidence>
<gene>
    <name evidence="1" type="ORF">AMORRO_LOCUS1298</name>
</gene>
<protein>
    <submittedName>
        <fullName evidence="1">16771_t:CDS:1</fullName>
    </submittedName>
</protein>
<organism evidence="1 2">
    <name type="scientific">Acaulospora morrowiae</name>
    <dbReference type="NCBI Taxonomy" id="94023"/>
    <lineage>
        <taxon>Eukaryota</taxon>
        <taxon>Fungi</taxon>
        <taxon>Fungi incertae sedis</taxon>
        <taxon>Mucoromycota</taxon>
        <taxon>Glomeromycotina</taxon>
        <taxon>Glomeromycetes</taxon>
        <taxon>Diversisporales</taxon>
        <taxon>Acaulosporaceae</taxon>
        <taxon>Acaulospora</taxon>
    </lineage>
</organism>